<accession>A0AAW0TU49</accession>
<gene>
    <name evidence="1" type="ORF">O3P69_010400</name>
</gene>
<organism evidence="1 2">
    <name type="scientific">Scylla paramamosain</name>
    <name type="common">Mud crab</name>
    <dbReference type="NCBI Taxonomy" id="85552"/>
    <lineage>
        <taxon>Eukaryota</taxon>
        <taxon>Metazoa</taxon>
        <taxon>Ecdysozoa</taxon>
        <taxon>Arthropoda</taxon>
        <taxon>Crustacea</taxon>
        <taxon>Multicrustacea</taxon>
        <taxon>Malacostraca</taxon>
        <taxon>Eumalacostraca</taxon>
        <taxon>Eucarida</taxon>
        <taxon>Decapoda</taxon>
        <taxon>Pleocyemata</taxon>
        <taxon>Brachyura</taxon>
        <taxon>Eubrachyura</taxon>
        <taxon>Portunoidea</taxon>
        <taxon>Portunidae</taxon>
        <taxon>Portuninae</taxon>
        <taxon>Scylla</taxon>
    </lineage>
</organism>
<dbReference type="AlphaFoldDB" id="A0AAW0TU49"/>
<dbReference type="EMBL" id="JARAKH010000025">
    <property type="protein sequence ID" value="KAK8390668.1"/>
    <property type="molecule type" value="Genomic_DNA"/>
</dbReference>
<evidence type="ECO:0000313" key="2">
    <source>
        <dbReference type="Proteomes" id="UP001487740"/>
    </source>
</evidence>
<comment type="caution">
    <text evidence="1">The sequence shown here is derived from an EMBL/GenBank/DDBJ whole genome shotgun (WGS) entry which is preliminary data.</text>
</comment>
<protein>
    <submittedName>
        <fullName evidence="1">Uncharacterized protein</fullName>
    </submittedName>
</protein>
<proteinExistence type="predicted"/>
<reference evidence="1 2" key="1">
    <citation type="submission" date="2023-03" db="EMBL/GenBank/DDBJ databases">
        <title>High-quality genome of Scylla paramamosain provides insights in environmental adaptation.</title>
        <authorList>
            <person name="Zhang L."/>
        </authorList>
    </citation>
    <scope>NUCLEOTIDE SEQUENCE [LARGE SCALE GENOMIC DNA]</scope>
    <source>
        <strain evidence="1">LZ_2023a</strain>
        <tissue evidence="1">Muscle</tissue>
    </source>
</reference>
<keyword evidence="2" id="KW-1185">Reference proteome</keyword>
<name>A0AAW0TU49_SCYPA</name>
<sequence length="131" mass="14412">MLSSYNDTSSTMLKYGKYFSPALGLVASGRCEVEAVHTHILLAHIAAVTTMGHSTAHVTSSRQISQCLLHHLKSSGERPNERTVSWRCCLQRLGVVCRFATVGGQYVQIERTYESVVTGLWAGSIQCVVWP</sequence>
<evidence type="ECO:0000313" key="1">
    <source>
        <dbReference type="EMBL" id="KAK8390668.1"/>
    </source>
</evidence>
<dbReference type="Proteomes" id="UP001487740">
    <property type="component" value="Unassembled WGS sequence"/>
</dbReference>